<name>A0A4R9JU49_9LEPT</name>
<dbReference type="OrthoDB" id="329482at2"/>
<feature type="transmembrane region" description="Helical" evidence="1">
    <location>
        <begin position="64"/>
        <end position="84"/>
    </location>
</feature>
<dbReference type="EMBL" id="RQGD01000055">
    <property type="protein sequence ID" value="TGL55421.1"/>
    <property type="molecule type" value="Genomic_DNA"/>
</dbReference>
<feature type="transmembrane region" description="Helical" evidence="1">
    <location>
        <begin position="32"/>
        <end position="58"/>
    </location>
</feature>
<gene>
    <name evidence="2" type="ORF">EHQ58_18520</name>
</gene>
<evidence type="ECO:0000313" key="3">
    <source>
        <dbReference type="Proteomes" id="UP000297693"/>
    </source>
</evidence>
<accession>A0A4R9JU49</accession>
<keyword evidence="1" id="KW-1133">Transmembrane helix</keyword>
<comment type="caution">
    <text evidence="2">The sequence shown here is derived from an EMBL/GenBank/DDBJ whole genome shotgun (WGS) entry which is preliminary data.</text>
</comment>
<evidence type="ECO:0000313" key="2">
    <source>
        <dbReference type="EMBL" id="TGL55421.1"/>
    </source>
</evidence>
<dbReference type="Proteomes" id="UP000297693">
    <property type="component" value="Unassembled WGS sequence"/>
</dbReference>
<keyword evidence="1" id="KW-0472">Membrane</keyword>
<reference evidence="2" key="1">
    <citation type="journal article" date="2019" name="PLoS Negl. Trop. Dis.">
        <title>Revisiting the worldwide diversity of Leptospira species in the environment.</title>
        <authorList>
            <person name="Vincent A.T."/>
            <person name="Schiettekatte O."/>
            <person name="Bourhy P."/>
            <person name="Veyrier F.J."/>
            <person name="Picardeau M."/>
        </authorList>
    </citation>
    <scope>NUCLEOTIDE SEQUENCE [LARGE SCALE GENOMIC DNA]</scope>
    <source>
        <strain evidence="2">201702476</strain>
    </source>
</reference>
<protein>
    <submittedName>
        <fullName evidence="2">Uncharacterized protein</fullName>
    </submittedName>
</protein>
<evidence type="ECO:0000256" key="1">
    <source>
        <dbReference type="SAM" id="Phobius"/>
    </source>
</evidence>
<feature type="transmembrane region" description="Helical" evidence="1">
    <location>
        <begin position="127"/>
        <end position="155"/>
    </location>
</feature>
<feature type="transmembrane region" description="Helical" evidence="1">
    <location>
        <begin position="189"/>
        <end position="210"/>
    </location>
</feature>
<dbReference type="AlphaFoldDB" id="A0A4R9JU49"/>
<organism evidence="2 3">
    <name type="scientific">Leptospira ognonensis</name>
    <dbReference type="NCBI Taxonomy" id="2484945"/>
    <lineage>
        <taxon>Bacteria</taxon>
        <taxon>Pseudomonadati</taxon>
        <taxon>Spirochaetota</taxon>
        <taxon>Spirochaetia</taxon>
        <taxon>Leptospirales</taxon>
        <taxon>Leptospiraceae</taxon>
        <taxon>Leptospira</taxon>
    </lineage>
</organism>
<proteinExistence type="predicted"/>
<keyword evidence="1" id="KW-0812">Transmembrane</keyword>
<dbReference type="RefSeq" id="WP_135625562.1">
    <property type="nucleotide sequence ID" value="NZ_RQGD01000055.1"/>
</dbReference>
<sequence>MKKIKTENPKTKHLHQIKSILLKRGNPRFQMFVILSATFLSSTLSSIILFNFGISLMYVRYPLAIFAGYLSFFLFLKIWIFFAFKGMNLHPSESIELLRIDSNNSYNAGNINITSAPYDFLFEHEQAFLIILFLIFSLSILVIFGYVIFIAPVFLSELVFESFAMTFVYSKIKNYQQIGWYGVVIKNTIIPFLILLAISTLIAFSIQSAFPEIKNMSDLIDSIKSTNR</sequence>
<keyword evidence="3" id="KW-1185">Reference proteome</keyword>